<keyword evidence="6" id="KW-0443">Lipid metabolism</keyword>
<accession>A0A938ZB53</accession>
<feature type="transmembrane region" description="Helical" evidence="6">
    <location>
        <begin position="80"/>
        <end position="100"/>
    </location>
</feature>
<comment type="catalytic activity">
    <reaction evidence="6">
        <text>L-lysyl-tRNA(Lys) + a 1,2-diacyl-sn-glycero-3-phospho-(1'-sn-glycerol) = a 1,2-diacyl-sn-glycero-3-phospho-1'-(3'-O-L-lysyl)-sn-glycerol + tRNA(Lys)</text>
        <dbReference type="Rhea" id="RHEA:10668"/>
        <dbReference type="Rhea" id="RHEA-COMP:9696"/>
        <dbReference type="Rhea" id="RHEA-COMP:9697"/>
        <dbReference type="ChEBI" id="CHEBI:64716"/>
        <dbReference type="ChEBI" id="CHEBI:75792"/>
        <dbReference type="ChEBI" id="CHEBI:78442"/>
        <dbReference type="ChEBI" id="CHEBI:78529"/>
        <dbReference type="EC" id="2.3.2.3"/>
    </reaction>
</comment>
<evidence type="ECO:0000256" key="3">
    <source>
        <dbReference type="ARBA" id="ARBA00022692"/>
    </source>
</evidence>
<feature type="transmembrane region" description="Helical" evidence="6">
    <location>
        <begin position="155"/>
        <end position="175"/>
    </location>
</feature>
<evidence type="ECO:0000256" key="4">
    <source>
        <dbReference type="ARBA" id="ARBA00022989"/>
    </source>
</evidence>
<feature type="transmembrane region" description="Helical" evidence="6">
    <location>
        <begin position="318"/>
        <end position="336"/>
    </location>
</feature>
<dbReference type="NCBIfam" id="TIGR00374">
    <property type="entry name" value="flippase-like domain"/>
    <property type="match status" value="1"/>
</dbReference>
<evidence type="ECO:0000256" key="6">
    <source>
        <dbReference type="RuleBase" id="RU363042"/>
    </source>
</evidence>
<feature type="transmembrane region" description="Helical" evidence="6">
    <location>
        <begin position="259"/>
        <end position="280"/>
    </location>
</feature>
<sequence>MQSKKKMIVNTVFLVVIFALTIYGVFHGEDLGAMMEAMRRADVRWLLPGLFCVVFFIWGESIIIWYMMHSFQIPVKKRTCFLFSSVGFFFSCITPSASGGQPMQLYYMKKEKISLPVSTVILMIVTITYKAVLVVVGLGLVLFGQGFLHRYLTEILPVFYLGIGLNVFCVTAMLILVFHPALARTILVLGLKIVEKLHLMKRKESRLKKLEASMEVYQNTAAYLGTHKMVLVNVLAITFAQRFALFAATWFVYRAFHLSGISFITIVLLQAVISVSVDMLPLPGGMGISETLFLKIFPPVFGSTLLLPAMVLSRGLGYYGELLVSAVFTIVAQLTIGNTKREKRGGTTYDRVL</sequence>
<dbReference type="InterPro" id="IPR022791">
    <property type="entry name" value="L-PG_synthase/AglD"/>
</dbReference>
<dbReference type="EMBL" id="JAFHBD010000070">
    <property type="protein sequence ID" value="MBN2954944.1"/>
    <property type="molecule type" value="Genomic_DNA"/>
</dbReference>
<evidence type="ECO:0000313" key="7">
    <source>
        <dbReference type="EMBL" id="MBN2954944.1"/>
    </source>
</evidence>
<protein>
    <recommendedName>
        <fullName evidence="6">Phosphatidylglycerol lysyltransferase</fullName>
        <ecNumber evidence="6">2.3.2.3</ecNumber>
    </recommendedName>
    <alternativeName>
        <fullName evidence="6">Lysylphosphatidylglycerol synthase</fullName>
    </alternativeName>
</protein>
<name>A0A938ZB53_9FIRM</name>
<keyword evidence="2" id="KW-1003">Cell membrane</keyword>
<dbReference type="GO" id="GO:0046677">
    <property type="term" value="P:response to antibiotic"/>
    <property type="evidence" value="ECO:0007669"/>
    <property type="project" value="UniProtKB-KW"/>
</dbReference>
<gene>
    <name evidence="6" type="primary">mprF</name>
    <name evidence="7" type="ORF">JTJ23_15435</name>
</gene>
<dbReference type="GO" id="GO:0050071">
    <property type="term" value="F:phosphatidylglycerol lysyltransferase activity"/>
    <property type="evidence" value="ECO:0007669"/>
    <property type="project" value="UniProtKB-EC"/>
</dbReference>
<evidence type="ECO:0000313" key="8">
    <source>
        <dbReference type="Proteomes" id="UP000737612"/>
    </source>
</evidence>
<keyword evidence="5 6" id="KW-0472">Membrane</keyword>
<dbReference type="RefSeq" id="WP_117761566.1">
    <property type="nucleotide sequence ID" value="NZ_CABJFB010000007.1"/>
</dbReference>
<dbReference type="Proteomes" id="UP000737612">
    <property type="component" value="Unassembled WGS sequence"/>
</dbReference>
<comment type="subcellular location">
    <subcellularLocation>
        <location evidence="1 6">Cell membrane</location>
        <topology evidence="1 6">Multi-pass membrane protein</topology>
    </subcellularLocation>
</comment>
<keyword evidence="3 6" id="KW-0812">Transmembrane</keyword>
<dbReference type="EC" id="2.3.2.3" evidence="6"/>
<feature type="transmembrane region" description="Helical" evidence="6">
    <location>
        <begin position="46"/>
        <end position="68"/>
    </location>
</feature>
<evidence type="ECO:0000256" key="1">
    <source>
        <dbReference type="ARBA" id="ARBA00004651"/>
    </source>
</evidence>
<keyword evidence="4 6" id="KW-1133">Transmembrane helix</keyword>
<dbReference type="AlphaFoldDB" id="A0A938ZB53"/>
<feature type="transmembrane region" description="Helical" evidence="6">
    <location>
        <begin position="7"/>
        <end position="26"/>
    </location>
</feature>
<feature type="transmembrane region" description="Helical" evidence="6">
    <location>
        <begin position="230"/>
        <end position="253"/>
    </location>
</feature>
<reference evidence="7" key="1">
    <citation type="submission" date="2021-02" db="EMBL/GenBank/DDBJ databases">
        <title>Metagenome-assembled genomes from human diarrheal sample B26.</title>
        <authorList>
            <person name="Ateba T.P."/>
            <person name="Alayande K.A."/>
            <person name="Mwanza M."/>
        </authorList>
    </citation>
    <scope>NUCLEOTIDE SEQUENCE</scope>
    <source>
        <strain evidence="7">06WH</strain>
    </source>
</reference>
<comment type="similarity">
    <text evidence="6">Belongs to the LPG synthase family.</text>
</comment>
<dbReference type="PANTHER" id="PTHR37693">
    <property type="entry name" value="PHOSPHATIDYLGLYCEROL LYSYLTRANSFERASE"/>
    <property type="match status" value="1"/>
</dbReference>
<comment type="function">
    <text evidence="6">Catalyzes the transfer of a lysyl group from L-lysyl-tRNA(Lys) to membrane-bound phosphatidylglycerol (PG), which produces lysylphosphatidylglycerol (LPG), a major component of the bacterial membrane with a positive net charge. LPG synthesis contributes to bacterial virulence as it is involved in the resistance mechanism against cationic antimicrobial peptides (CAMP) produces by the host's immune system (defensins, cathelicidins) and by the competing microorganisms.</text>
</comment>
<dbReference type="GO" id="GO:0005886">
    <property type="term" value="C:plasma membrane"/>
    <property type="evidence" value="ECO:0007669"/>
    <property type="project" value="UniProtKB-SubCell"/>
</dbReference>
<keyword evidence="6" id="KW-0046">Antibiotic resistance</keyword>
<evidence type="ECO:0000256" key="5">
    <source>
        <dbReference type="ARBA" id="ARBA00023136"/>
    </source>
</evidence>
<feature type="transmembrane region" description="Helical" evidence="6">
    <location>
        <begin position="120"/>
        <end position="143"/>
    </location>
</feature>
<dbReference type="GO" id="GO:0006629">
    <property type="term" value="P:lipid metabolic process"/>
    <property type="evidence" value="ECO:0007669"/>
    <property type="project" value="UniProtKB-KW"/>
</dbReference>
<evidence type="ECO:0000256" key="2">
    <source>
        <dbReference type="ARBA" id="ARBA00022475"/>
    </source>
</evidence>
<organism evidence="7 8">
    <name type="scientific">Fusicatenibacter saccharivorans</name>
    <dbReference type="NCBI Taxonomy" id="1150298"/>
    <lineage>
        <taxon>Bacteria</taxon>
        <taxon>Bacillati</taxon>
        <taxon>Bacillota</taxon>
        <taxon>Clostridia</taxon>
        <taxon>Lachnospirales</taxon>
        <taxon>Lachnospiraceae</taxon>
        <taxon>Fusicatenibacter</taxon>
    </lineage>
</organism>
<comment type="caution">
    <text evidence="7">The sequence shown here is derived from an EMBL/GenBank/DDBJ whole genome shotgun (WGS) entry which is preliminary data.</text>
</comment>
<keyword evidence="6" id="KW-0808">Transferase</keyword>
<dbReference type="Pfam" id="PF03706">
    <property type="entry name" value="LPG_synthase_TM"/>
    <property type="match status" value="1"/>
</dbReference>
<dbReference type="PANTHER" id="PTHR37693:SF1">
    <property type="entry name" value="INTEGRAL MEMBRANE PROTEIN"/>
    <property type="match status" value="1"/>
</dbReference>
<proteinExistence type="inferred from homology"/>